<name>A0A0P0X1Q5_ORYSJ</name>
<gene>
    <name evidence="2" type="ordered locus">Os07g0111500</name>
    <name evidence="2" type="ORF">OSNPB_070111500</name>
</gene>
<sequence>MATRSCGLLPPPATASTGDDRHGSELTATTGCRCDKYPSSPLLSSGGGGLSDPLVLEVGDGPIWETGDVKPLMLAKPRLYHSL</sequence>
<dbReference type="AlphaFoldDB" id="A0A0P0X1Q5"/>
<dbReference type="Proteomes" id="UP000059680">
    <property type="component" value="Chromosome 7"/>
</dbReference>
<dbReference type="InParanoid" id="A0A0P0X1Q5"/>
<evidence type="ECO:0000256" key="1">
    <source>
        <dbReference type="SAM" id="MobiDB-lite"/>
    </source>
</evidence>
<reference evidence="3" key="1">
    <citation type="journal article" date="2005" name="Nature">
        <title>The map-based sequence of the rice genome.</title>
        <authorList>
            <consortium name="International rice genome sequencing project (IRGSP)"/>
            <person name="Matsumoto T."/>
            <person name="Wu J."/>
            <person name="Kanamori H."/>
            <person name="Katayose Y."/>
            <person name="Fujisawa M."/>
            <person name="Namiki N."/>
            <person name="Mizuno H."/>
            <person name="Yamamoto K."/>
            <person name="Antonio B.A."/>
            <person name="Baba T."/>
            <person name="Sakata K."/>
            <person name="Nagamura Y."/>
            <person name="Aoki H."/>
            <person name="Arikawa K."/>
            <person name="Arita K."/>
            <person name="Bito T."/>
            <person name="Chiden Y."/>
            <person name="Fujitsuka N."/>
            <person name="Fukunaka R."/>
            <person name="Hamada M."/>
            <person name="Harada C."/>
            <person name="Hayashi A."/>
            <person name="Hijishita S."/>
            <person name="Honda M."/>
            <person name="Hosokawa S."/>
            <person name="Ichikawa Y."/>
            <person name="Idonuma A."/>
            <person name="Iijima M."/>
            <person name="Ikeda M."/>
            <person name="Ikeno M."/>
            <person name="Ito K."/>
            <person name="Ito S."/>
            <person name="Ito T."/>
            <person name="Ito Y."/>
            <person name="Ito Y."/>
            <person name="Iwabuchi A."/>
            <person name="Kamiya K."/>
            <person name="Karasawa W."/>
            <person name="Kurita K."/>
            <person name="Katagiri S."/>
            <person name="Kikuta A."/>
            <person name="Kobayashi H."/>
            <person name="Kobayashi N."/>
            <person name="Machita K."/>
            <person name="Maehara T."/>
            <person name="Masukawa M."/>
            <person name="Mizubayashi T."/>
            <person name="Mukai Y."/>
            <person name="Nagasaki H."/>
            <person name="Nagata Y."/>
            <person name="Naito S."/>
            <person name="Nakashima M."/>
            <person name="Nakama Y."/>
            <person name="Nakamichi Y."/>
            <person name="Nakamura M."/>
            <person name="Meguro A."/>
            <person name="Negishi M."/>
            <person name="Ohta I."/>
            <person name="Ohta T."/>
            <person name="Okamoto M."/>
            <person name="Ono N."/>
            <person name="Saji S."/>
            <person name="Sakaguchi M."/>
            <person name="Sakai K."/>
            <person name="Shibata M."/>
            <person name="Shimokawa T."/>
            <person name="Song J."/>
            <person name="Takazaki Y."/>
            <person name="Terasawa K."/>
            <person name="Tsugane M."/>
            <person name="Tsuji K."/>
            <person name="Ueda S."/>
            <person name="Waki K."/>
            <person name="Yamagata H."/>
            <person name="Yamamoto M."/>
            <person name="Yamamoto S."/>
            <person name="Yamane H."/>
            <person name="Yoshiki S."/>
            <person name="Yoshihara R."/>
            <person name="Yukawa K."/>
            <person name="Zhong H."/>
            <person name="Yano M."/>
            <person name="Yuan Q."/>
            <person name="Ouyang S."/>
            <person name="Liu J."/>
            <person name="Jones K.M."/>
            <person name="Gansberger K."/>
            <person name="Moffat K."/>
            <person name="Hill J."/>
            <person name="Bera J."/>
            <person name="Fadrosh D."/>
            <person name="Jin S."/>
            <person name="Johri S."/>
            <person name="Kim M."/>
            <person name="Overton L."/>
            <person name="Reardon M."/>
            <person name="Tsitrin T."/>
            <person name="Vuong H."/>
            <person name="Weaver B."/>
            <person name="Ciecko A."/>
            <person name="Tallon L."/>
            <person name="Jackson J."/>
            <person name="Pai G."/>
            <person name="Aken S.V."/>
            <person name="Utterback T."/>
            <person name="Reidmuller S."/>
            <person name="Feldblyum T."/>
            <person name="Hsiao J."/>
            <person name="Zismann V."/>
            <person name="Iobst S."/>
            <person name="de Vazeille A.R."/>
            <person name="Buell C.R."/>
            <person name="Ying K."/>
            <person name="Li Y."/>
            <person name="Lu T."/>
            <person name="Huang Y."/>
            <person name="Zhao Q."/>
            <person name="Feng Q."/>
            <person name="Zhang L."/>
            <person name="Zhu J."/>
            <person name="Weng Q."/>
            <person name="Mu J."/>
            <person name="Lu Y."/>
            <person name="Fan D."/>
            <person name="Liu Y."/>
            <person name="Guan J."/>
            <person name="Zhang Y."/>
            <person name="Yu S."/>
            <person name="Liu X."/>
            <person name="Zhang Y."/>
            <person name="Hong G."/>
            <person name="Han B."/>
            <person name="Choisne N."/>
            <person name="Demange N."/>
            <person name="Orjeda G."/>
            <person name="Samain S."/>
            <person name="Cattolico L."/>
            <person name="Pelletier E."/>
            <person name="Couloux A."/>
            <person name="Segurens B."/>
            <person name="Wincker P."/>
            <person name="D'Hont A."/>
            <person name="Scarpelli C."/>
            <person name="Weissenbach J."/>
            <person name="Salanoubat M."/>
            <person name="Quetier F."/>
            <person name="Yu Y."/>
            <person name="Kim H.R."/>
            <person name="Rambo T."/>
            <person name="Currie J."/>
            <person name="Collura K."/>
            <person name="Luo M."/>
            <person name="Yang T."/>
            <person name="Ammiraju J.S.S."/>
            <person name="Engler F."/>
            <person name="Soderlund C."/>
            <person name="Wing R.A."/>
            <person name="Palmer L.E."/>
            <person name="de la Bastide M."/>
            <person name="Spiegel L."/>
            <person name="Nascimento L."/>
            <person name="Zutavern T."/>
            <person name="O'Shaughnessy A."/>
            <person name="Dike S."/>
            <person name="Dedhia N."/>
            <person name="Preston R."/>
            <person name="Balija V."/>
            <person name="McCombie W.R."/>
            <person name="Chow T."/>
            <person name="Chen H."/>
            <person name="Chung M."/>
            <person name="Chen C."/>
            <person name="Shaw J."/>
            <person name="Wu H."/>
            <person name="Hsiao K."/>
            <person name="Chao Y."/>
            <person name="Chu M."/>
            <person name="Cheng C."/>
            <person name="Hour A."/>
            <person name="Lee P."/>
            <person name="Lin S."/>
            <person name="Lin Y."/>
            <person name="Liou J."/>
            <person name="Liu S."/>
            <person name="Hsing Y."/>
            <person name="Raghuvanshi S."/>
            <person name="Mohanty A."/>
            <person name="Bharti A.K."/>
            <person name="Gaur A."/>
            <person name="Gupta V."/>
            <person name="Kumar D."/>
            <person name="Ravi V."/>
            <person name="Vij S."/>
            <person name="Kapur A."/>
            <person name="Khurana P."/>
            <person name="Khurana P."/>
            <person name="Khurana J.P."/>
            <person name="Tyagi A.K."/>
            <person name="Gaikwad K."/>
            <person name="Singh A."/>
            <person name="Dalal V."/>
            <person name="Srivastava S."/>
            <person name="Dixit A."/>
            <person name="Pal A.K."/>
            <person name="Ghazi I.A."/>
            <person name="Yadav M."/>
            <person name="Pandit A."/>
            <person name="Bhargava A."/>
            <person name="Sureshbabu K."/>
            <person name="Batra K."/>
            <person name="Sharma T.R."/>
            <person name="Mohapatra T."/>
            <person name="Singh N.K."/>
            <person name="Messing J."/>
            <person name="Nelson A.B."/>
            <person name="Fuks G."/>
            <person name="Kavchok S."/>
            <person name="Keizer G."/>
            <person name="Linton E."/>
            <person name="Llaca V."/>
            <person name="Song R."/>
            <person name="Tanyolac B."/>
            <person name="Young S."/>
            <person name="Ho-Il K."/>
            <person name="Hahn J.H."/>
            <person name="Sangsakoo G."/>
            <person name="Vanavichit A."/>
            <person name="de Mattos Luiz.A.T."/>
            <person name="Zimmer P.D."/>
            <person name="Malone G."/>
            <person name="Dellagostin O."/>
            <person name="de Oliveira A.C."/>
            <person name="Bevan M."/>
            <person name="Bancroft I."/>
            <person name="Minx P."/>
            <person name="Cordum H."/>
            <person name="Wilson R."/>
            <person name="Cheng Z."/>
            <person name="Jin W."/>
            <person name="Jiang J."/>
            <person name="Leong S.A."/>
            <person name="Iwama H."/>
            <person name="Gojobori T."/>
            <person name="Itoh T."/>
            <person name="Niimura Y."/>
            <person name="Fujii Y."/>
            <person name="Habara T."/>
            <person name="Sakai H."/>
            <person name="Sato Y."/>
            <person name="Wilson G."/>
            <person name="Kumar K."/>
            <person name="McCouch S."/>
            <person name="Juretic N."/>
            <person name="Hoen D."/>
            <person name="Wright S."/>
            <person name="Bruskiewich R."/>
            <person name="Bureau T."/>
            <person name="Miyao A."/>
            <person name="Hirochika H."/>
            <person name="Nishikawa T."/>
            <person name="Kadowaki K."/>
            <person name="Sugiura M."/>
            <person name="Burr B."/>
            <person name="Sasaki T."/>
        </authorList>
    </citation>
    <scope>NUCLEOTIDE SEQUENCE [LARGE SCALE GENOMIC DNA]</scope>
    <source>
        <strain evidence="3">cv. Nipponbare</strain>
    </source>
</reference>
<keyword evidence="3" id="KW-1185">Reference proteome</keyword>
<reference evidence="2 3" key="3">
    <citation type="journal article" date="2013" name="Rice">
        <title>Improvement of the Oryza sativa Nipponbare reference genome using next generation sequence and optical map data.</title>
        <authorList>
            <person name="Kawahara Y."/>
            <person name="de la Bastide M."/>
            <person name="Hamilton J.P."/>
            <person name="Kanamori H."/>
            <person name="McCombie W.R."/>
            <person name="Ouyang S."/>
            <person name="Schwartz D.C."/>
            <person name="Tanaka T."/>
            <person name="Wu J."/>
            <person name="Zhou S."/>
            <person name="Childs K.L."/>
            <person name="Davidson R.M."/>
            <person name="Lin H."/>
            <person name="Quesada-Ocampo L."/>
            <person name="Vaillancourt B."/>
            <person name="Sakai H."/>
            <person name="Lee S.S."/>
            <person name="Kim J."/>
            <person name="Numa H."/>
            <person name="Itoh T."/>
            <person name="Buell C.R."/>
            <person name="Matsumoto T."/>
        </authorList>
    </citation>
    <scope>NUCLEOTIDE SEQUENCE [LARGE SCALE GENOMIC DNA]</scope>
    <source>
        <strain evidence="3">cv. Nipponbare</strain>
    </source>
</reference>
<reference evidence="2 3" key="2">
    <citation type="journal article" date="2013" name="Plant Cell Physiol.">
        <title>Rice Annotation Project Database (RAP-DB): an integrative and interactive database for rice genomics.</title>
        <authorList>
            <person name="Sakai H."/>
            <person name="Lee S.S."/>
            <person name="Tanaka T."/>
            <person name="Numa H."/>
            <person name="Kim J."/>
            <person name="Kawahara Y."/>
            <person name="Wakimoto H."/>
            <person name="Yang C.C."/>
            <person name="Iwamoto M."/>
            <person name="Abe T."/>
            <person name="Yamada Y."/>
            <person name="Muto A."/>
            <person name="Inokuchi H."/>
            <person name="Ikemura T."/>
            <person name="Matsumoto T."/>
            <person name="Sasaki T."/>
            <person name="Itoh T."/>
        </authorList>
    </citation>
    <scope>NUCLEOTIDE SEQUENCE [LARGE SCALE GENOMIC DNA]</scope>
    <source>
        <strain evidence="3">cv. Nipponbare</strain>
    </source>
</reference>
<accession>A0A0P0X1Q5</accession>
<dbReference type="PaxDb" id="39947-A0A0P0X1Q5"/>
<protein>
    <submittedName>
        <fullName evidence="2">Os07g0111500 protein</fullName>
    </submittedName>
</protein>
<proteinExistence type="predicted"/>
<evidence type="ECO:0000313" key="2">
    <source>
        <dbReference type="EMBL" id="BAS99762.1"/>
    </source>
</evidence>
<organism evidence="2 3">
    <name type="scientific">Oryza sativa subsp. japonica</name>
    <name type="common">Rice</name>
    <dbReference type="NCBI Taxonomy" id="39947"/>
    <lineage>
        <taxon>Eukaryota</taxon>
        <taxon>Viridiplantae</taxon>
        <taxon>Streptophyta</taxon>
        <taxon>Embryophyta</taxon>
        <taxon>Tracheophyta</taxon>
        <taxon>Spermatophyta</taxon>
        <taxon>Magnoliopsida</taxon>
        <taxon>Liliopsida</taxon>
        <taxon>Poales</taxon>
        <taxon>Poaceae</taxon>
        <taxon>BOP clade</taxon>
        <taxon>Oryzoideae</taxon>
        <taxon>Oryzeae</taxon>
        <taxon>Oryzinae</taxon>
        <taxon>Oryza</taxon>
        <taxon>Oryza sativa</taxon>
    </lineage>
</organism>
<feature type="region of interest" description="Disordered" evidence="1">
    <location>
        <begin position="1"/>
        <end position="30"/>
    </location>
</feature>
<dbReference type="EMBL" id="AP014963">
    <property type="protein sequence ID" value="BAS99762.1"/>
    <property type="molecule type" value="Genomic_DNA"/>
</dbReference>
<evidence type="ECO:0000313" key="3">
    <source>
        <dbReference type="Proteomes" id="UP000059680"/>
    </source>
</evidence>